<dbReference type="Proteomes" id="UP000011086">
    <property type="component" value="Unassembled WGS sequence"/>
</dbReference>
<name>A0AA97NTW2_PYRO3</name>
<gene>
    <name evidence="1" type="ORF">OOU_Y34scaffold00666g114</name>
</gene>
<reference evidence="1" key="1">
    <citation type="journal article" date="2012" name="PLoS Genet.">
        <title>Comparative analysis of the genomes of two field isolates of the rice blast fungus Magnaporthe oryzae.</title>
        <authorList>
            <person name="Xue M."/>
            <person name="Yang J."/>
            <person name="Li Z."/>
            <person name="Hu S."/>
            <person name="Yao N."/>
            <person name="Dean R.A."/>
            <person name="Zhao W."/>
            <person name="Shen M."/>
            <person name="Zhang H."/>
            <person name="Li C."/>
            <person name="Liu L."/>
            <person name="Cao L."/>
            <person name="Xu X."/>
            <person name="Xing Y."/>
            <person name="Hsiang T."/>
            <person name="Zhang Z."/>
            <person name="Xu J.R."/>
            <person name="Peng Y.L."/>
        </authorList>
    </citation>
    <scope>NUCLEOTIDE SEQUENCE</scope>
    <source>
        <strain evidence="1">Y34</strain>
    </source>
</reference>
<protein>
    <submittedName>
        <fullName evidence="1">Uncharacterized protein</fullName>
    </submittedName>
</protein>
<dbReference type="EMBL" id="JH793700">
    <property type="protein sequence ID" value="ELQ36253.1"/>
    <property type="molecule type" value="Genomic_DNA"/>
</dbReference>
<proteinExistence type="predicted"/>
<sequence>MSSDNLQAAALTKAFLPMRGKAVGAQCVEE</sequence>
<organism evidence="1">
    <name type="scientific">Pyricularia oryzae (strain Y34)</name>
    <name type="common">Rice blast fungus</name>
    <name type="synonym">Magnaporthe oryzae</name>
    <dbReference type="NCBI Taxonomy" id="1143189"/>
    <lineage>
        <taxon>Eukaryota</taxon>
        <taxon>Fungi</taxon>
        <taxon>Dikarya</taxon>
        <taxon>Ascomycota</taxon>
        <taxon>Pezizomycotina</taxon>
        <taxon>Sordariomycetes</taxon>
        <taxon>Sordariomycetidae</taxon>
        <taxon>Magnaporthales</taxon>
        <taxon>Pyriculariaceae</taxon>
        <taxon>Pyricularia</taxon>
    </lineage>
</organism>
<dbReference type="AlphaFoldDB" id="A0AA97NTW2"/>
<accession>A0AA97NTW2</accession>
<evidence type="ECO:0000313" key="1">
    <source>
        <dbReference type="EMBL" id="ELQ36253.1"/>
    </source>
</evidence>